<dbReference type="SUPFAM" id="SSF50978">
    <property type="entry name" value="WD40 repeat-like"/>
    <property type="match status" value="2"/>
</dbReference>
<dbReference type="Pfam" id="PF25440">
    <property type="entry name" value="Beta-prop_RIC1_2nd"/>
    <property type="match status" value="1"/>
</dbReference>
<feature type="compositionally biased region" description="Polar residues" evidence="3">
    <location>
        <begin position="201"/>
        <end position="212"/>
    </location>
</feature>
<evidence type="ECO:0000256" key="2">
    <source>
        <dbReference type="ARBA" id="ARBA00023136"/>
    </source>
</evidence>
<dbReference type="GO" id="GO:0042147">
    <property type="term" value="P:retrograde transport, endosome to Golgi"/>
    <property type="evidence" value="ECO:0007669"/>
    <property type="project" value="TreeGrafter"/>
</dbReference>
<comment type="subcellular location">
    <subcellularLocation>
        <location evidence="1">Membrane</location>
    </subcellularLocation>
</comment>
<dbReference type="VEuPathDB" id="FungiDB:BLGHR1_10867"/>
<evidence type="ECO:0000259" key="4">
    <source>
        <dbReference type="Pfam" id="PF07064"/>
    </source>
</evidence>
<evidence type="ECO:0000256" key="1">
    <source>
        <dbReference type="ARBA" id="ARBA00004370"/>
    </source>
</evidence>
<feature type="domain" description="RIC1 C-terminal alpha solenoid region" evidence="4">
    <location>
        <begin position="871"/>
        <end position="1040"/>
    </location>
</feature>
<accession>A0A383UIL2</accession>
<protein>
    <recommendedName>
        <fullName evidence="4">RIC1 C-terminal alpha solenoid region domain-containing protein</fullName>
    </recommendedName>
</protein>
<dbReference type="GO" id="GO:0034066">
    <property type="term" value="C:Ric1-Rgp1 guanyl-nucleotide exchange factor complex"/>
    <property type="evidence" value="ECO:0007669"/>
    <property type="project" value="InterPro"/>
</dbReference>
<organism evidence="5 6">
    <name type="scientific">Blumeria hordei</name>
    <name type="common">Barley powdery mildew</name>
    <name type="synonym">Blumeria graminis f. sp. hordei</name>
    <dbReference type="NCBI Taxonomy" id="2867405"/>
    <lineage>
        <taxon>Eukaryota</taxon>
        <taxon>Fungi</taxon>
        <taxon>Dikarya</taxon>
        <taxon>Ascomycota</taxon>
        <taxon>Pezizomycotina</taxon>
        <taxon>Leotiomycetes</taxon>
        <taxon>Erysiphales</taxon>
        <taxon>Erysiphaceae</taxon>
        <taxon>Blumeria</taxon>
    </lineage>
</organism>
<dbReference type="PANTHER" id="PTHR22746">
    <property type="entry name" value="RAB6A-GEF COMPLEX PARTNER PROTEIN 1"/>
    <property type="match status" value="1"/>
</dbReference>
<reference evidence="5 6" key="1">
    <citation type="submission" date="2017-11" db="EMBL/GenBank/DDBJ databases">
        <authorList>
            <person name="Kracher B."/>
        </authorList>
    </citation>
    <scope>NUCLEOTIDE SEQUENCE [LARGE SCALE GENOMIC DNA]</scope>
    <source>
        <strain evidence="5 6">RACE1</strain>
    </source>
</reference>
<dbReference type="InterPro" id="IPR040096">
    <property type="entry name" value="Ric1"/>
</dbReference>
<dbReference type="AlphaFoldDB" id="A0A383UIL2"/>
<sequence length="1054" mass="118488">MYWPAGAPRIYAACRNKATKDYDTETEDYSPLYVATENGCNLCIDTERRASEIGGGEDQKYEVGSDLIQPTTPKTLNIQPVEQDCQNQDISLGDTEDASHISAESKPLLSLKISRNGYFFAVITSVSLTVWQTKPTAILAVVVRSKKSLHTYGPNVSLLMRPDAAIFVVHTTSGYLITYTLATNPDGRVYNPFFIGSNSSQIRRPSDYSGSRSQREDRLLRGPGEGSGLREVSIRFRMAIQVDAGIEKALALDDELVVATHEPAAIQCIRWIPDETGRQTSTQLFSKMEWLSKKISIIDMVHDRPMNLSAWVTSDGKAYAVQRLKHLNGSENIIEMFKGNCFHIPTTPKNYGIKVAINARFSLIAVGCFDSTIRVYTARDYDGNIPPSHIHRTTVSENESGKLNCLVYSPDGYCLFAGYQHGWAMWSVFGKPGATSFGIDSTLSQTQGETWLEGVKEAVWLGGGLEILIIGIEDNRIWMLEMARSAITGCFGPANTFRTLLQTNSTIAIFRGYDLSDLSTISTDPSLWHVAQIPSSYLHDQWPIRCSVISPDGRYIAVAGRRGLAHYSVFSGKWKTFVDEDIENEFQVRGGMCWYQNILVAAIEYGNIYQLRLFSREADLNNTSMLQNENLAAPAVIIAPSGEDSLLVYTSDNLLYHFIFVHNLGHFKIKLVGQIALHGIIRAPARVRGLSWVLPNNDRFEDDRSLEIAFATVLFLVDGKLVLLQPSLNEEQILKYDMRIIAQNVEFYILMRDLSTQNFKSFQNLEALSQNVGSSQATYDMANSLHDSLWIFEGVEMKGWIDVQEILQSNPFLSGRDLPPTVSIPVDFYPLSILINKGIVLGLEPDLIQRRDVNFAFLRFTIRTHLLIPLVLQFHLSRYDYNAALDTARKYQSLDYFAHALEILLHNVLDLEVDTKPSTEEALLPRVISFLMHFHQYLDIVVQCTRKTEVRSWHTLFAHLPPAQELFEESLRRGLLKTAGGYLIILQTFQEISSSSEQLARLFAKAKEAEDWPLCKELARFLMAMDQSGAALEKAMRNFNLNDPLEGQTSDAIL</sequence>
<evidence type="ECO:0000256" key="3">
    <source>
        <dbReference type="SAM" id="MobiDB-lite"/>
    </source>
</evidence>
<dbReference type="Proteomes" id="UP000275772">
    <property type="component" value="Unassembled WGS sequence"/>
</dbReference>
<dbReference type="GO" id="GO:0000139">
    <property type="term" value="C:Golgi membrane"/>
    <property type="evidence" value="ECO:0007669"/>
    <property type="project" value="TreeGrafter"/>
</dbReference>
<name>A0A383UIL2_BLUHO</name>
<dbReference type="EMBL" id="UNSH01000008">
    <property type="protein sequence ID" value="SZF00141.1"/>
    <property type="molecule type" value="Genomic_DNA"/>
</dbReference>
<dbReference type="InterPro" id="IPR009771">
    <property type="entry name" value="RIC1_C"/>
</dbReference>
<keyword evidence="2" id="KW-0472">Membrane</keyword>
<dbReference type="GO" id="GO:0005829">
    <property type="term" value="C:cytosol"/>
    <property type="evidence" value="ECO:0007669"/>
    <property type="project" value="TreeGrafter"/>
</dbReference>
<dbReference type="Gene3D" id="2.130.10.10">
    <property type="entry name" value="YVTN repeat-like/Quinoprotein amine dehydrogenase"/>
    <property type="match status" value="1"/>
</dbReference>
<dbReference type="PANTHER" id="PTHR22746:SF10">
    <property type="entry name" value="GUANINE NUCLEOTIDE EXCHANGE FACTOR SUBUNIT RIC1"/>
    <property type="match status" value="1"/>
</dbReference>
<evidence type="ECO:0000313" key="5">
    <source>
        <dbReference type="EMBL" id="SZF00141.1"/>
    </source>
</evidence>
<dbReference type="InterPro" id="IPR036322">
    <property type="entry name" value="WD40_repeat_dom_sf"/>
</dbReference>
<dbReference type="InterPro" id="IPR015943">
    <property type="entry name" value="WD40/YVTN_repeat-like_dom_sf"/>
</dbReference>
<gene>
    <name evidence="5" type="ORF">BLGHR1_10867</name>
</gene>
<proteinExistence type="predicted"/>
<feature type="region of interest" description="Disordered" evidence="3">
    <location>
        <begin position="201"/>
        <end position="224"/>
    </location>
</feature>
<evidence type="ECO:0000313" key="6">
    <source>
        <dbReference type="Proteomes" id="UP000275772"/>
    </source>
</evidence>
<dbReference type="GO" id="GO:0006886">
    <property type="term" value="P:intracellular protein transport"/>
    <property type="evidence" value="ECO:0007669"/>
    <property type="project" value="InterPro"/>
</dbReference>
<dbReference type="Pfam" id="PF07064">
    <property type="entry name" value="RIC1"/>
    <property type="match status" value="1"/>
</dbReference>